<evidence type="ECO:0000313" key="1">
    <source>
        <dbReference type="EMBL" id="KAI9897512.1"/>
    </source>
</evidence>
<gene>
    <name evidence="1" type="ORF">N3K66_007368</name>
</gene>
<organism evidence="1 2">
    <name type="scientific">Trichothecium roseum</name>
    <dbReference type="NCBI Taxonomy" id="47278"/>
    <lineage>
        <taxon>Eukaryota</taxon>
        <taxon>Fungi</taxon>
        <taxon>Dikarya</taxon>
        <taxon>Ascomycota</taxon>
        <taxon>Pezizomycotina</taxon>
        <taxon>Sordariomycetes</taxon>
        <taxon>Hypocreomycetidae</taxon>
        <taxon>Hypocreales</taxon>
        <taxon>Hypocreales incertae sedis</taxon>
        <taxon>Trichothecium</taxon>
    </lineage>
</organism>
<keyword evidence="2" id="KW-1185">Reference proteome</keyword>
<protein>
    <submittedName>
        <fullName evidence="1">Uncharacterized protein</fullName>
    </submittedName>
</protein>
<sequence length="238" mass="26470">MDEPEDQVMNESDGKDSYLPLSDDEGRVLELYGKLQQLRLEIAVINAQRTHQDDLDIDLGPDELESARKDLLETRGLYLLRNQVIEATLSANPILKAVHDSVDASPIERDLKPYIAARDQVAASAAKSATEKVDIRKDITTARVNAMKASQANVRLAAEVIRLAEQVSAKKKGHRADPQLRQGMGELEESVKASRQKWRVLKSLASGVIVGSGVDWARDEKLRDMVLDSEDEDEDENN</sequence>
<name>A0ACC0UWB3_9HYPO</name>
<evidence type="ECO:0000313" key="2">
    <source>
        <dbReference type="Proteomes" id="UP001163324"/>
    </source>
</evidence>
<reference evidence="1" key="1">
    <citation type="submission" date="2022-10" db="EMBL/GenBank/DDBJ databases">
        <title>Complete Genome of Trichothecium roseum strain YXFP-22015, a Plant Pathogen Isolated from Citrus.</title>
        <authorList>
            <person name="Wang Y."/>
            <person name="Zhu L."/>
        </authorList>
    </citation>
    <scope>NUCLEOTIDE SEQUENCE</scope>
    <source>
        <strain evidence="1">YXFP-22015</strain>
    </source>
</reference>
<dbReference type="EMBL" id="CM047946">
    <property type="protein sequence ID" value="KAI9897512.1"/>
    <property type="molecule type" value="Genomic_DNA"/>
</dbReference>
<comment type="caution">
    <text evidence="1">The sequence shown here is derived from an EMBL/GenBank/DDBJ whole genome shotgun (WGS) entry which is preliminary data.</text>
</comment>
<dbReference type="Proteomes" id="UP001163324">
    <property type="component" value="Chromosome 7"/>
</dbReference>
<accession>A0ACC0UWB3</accession>
<proteinExistence type="predicted"/>